<evidence type="ECO:0000313" key="3">
    <source>
        <dbReference type="Proteomes" id="UP000494106"/>
    </source>
</evidence>
<dbReference type="AlphaFoldDB" id="A0A8S0ZJY6"/>
<accession>A0A8S0ZJY6</accession>
<sequence>MKLLLVLCFFAFATFCFAYPQQHLRGCIYIEGKCFEECEEGTHDYTPGCGPITPEATCDEPHPKTGDGEVCDYSSCYCDSPTVRETVSGKCVRLDECPKKLPKQE</sequence>
<keyword evidence="3" id="KW-1185">Reference proteome</keyword>
<proteinExistence type="predicted"/>
<dbReference type="OrthoDB" id="8113025at2759"/>
<feature type="chain" id="PRO_5035776608" description="Protease inhibitor" evidence="1">
    <location>
        <begin position="19"/>
        <end position="105"/>
    </location>
</feature>
<keyword evidence="1" id="KW-0732">Signal</keyword>
<dbReference type="EMBL" id="CADEBC010000479">
    <property type="protein sequence ID" value="CAB3233137.1"/>
    <property type="molecule type" value="Genomic_DNA"/>
</dbReference>
<gene>
    <name evidence="2" type="ORF">APLA_LOCUS5071</name>
</gene>
<reference evidence="2 3" key="1">
    <citation type="submission" date="2020-04" db="EMBL/GenBank/DDBJ databases">
        <authorList>
            <person name="Wallbank WR R."/>
            <person name="Pardo Diaz C."/>
            <person name="Kozak K."/>
            <person name="Martin S."/>
            <person name="Jiggins C."/>
            <person name="Moest M."/>
            <person name="Warren A I."/>
            <person name="Byers J.R.P. K."/>
            <person name="Montejo-Kovacevich G."/>
            <person name="Yen C E."/>
        </authorList>
    </citation>
    <scope>NUCLEOTIDE SEQUENCE [LARGE SCALE GENOMIC DNA]</scope>
</reference>
<feature type="signal peptide" evidence="1">
    <location>
        <begin position="1"/>
        <end position="18"/>
    </location>
</feature>
<evidence type="ECO:0000313" key="2">
    <source>
        <dbReference type="EMBL" id="CAB3233137.1"/>
    </source>
</evidence>
<comment type="caution">
    <text evidence="2">The sequence shown here is derived from an EMBL/GenBank/DDBJ whole genome shotgun (WGS) entry which is preliminary data.</text>
</comment>
<dbReference type="Gene3D" id="2.10.25.10">
    <property type="entry name" value="Laminin"/>
    <property type="match status" value="1"/>
</dbReference>
<protein>
    <recommendedName>
        <fullName evidence="4">Protease inhibitor</fullName>
    </recommendedName>
</protein>
<name>A0A8S0ZJY6_ARCPL</name>
<evidence type="ECO:0008006" key="4">
    <source>
        <dbReference type="Google" id="ProtNLM"/>
    </source>
</evidence>
<dbReference type="Proteomes" id="UP000494106">
    <property type="component" value="Unassembled WGS sequence"/>
</dbReference>
<organism evidence="2 3">
    <name type="scientific">Arctia plantaginis</name>
    <name type="common">Wood tiger moth</name>
    <name type="synonym">Phalaena plantaginis</name>
    <dbReference type="NCBI Taxonomy" id="874455"/>
    <lineage>
        <taxon>Eukaryota</taxon>
        <taxon>Metazoa</taxon>
        <taxon>Ecdysozoa</taxon>
        <taxon>Arthropoda</taxon>
        <taxon>Hexapoda</taxon>
        <taxon>Insecta</taxon>
        <taxon>Pterygota</taxon>
        <taxon>Neoptera</taxon>
        <taxon>Endopterygota</taxon>
        <taxon>Lepidoptera</taxon>
        <taxon>Glossata</taxon>
        <taxon>Ditrysia</taxon>
        <taxon>Noctuoidea</taxon>
        <taxon>Erebidae</taxon>
        <taxon>Arctiinae</taxon>
        <taxon>Arctia</taxon>
    </lineage>
</organism>
<evidence type="ECO:0000256" key="1">
    <source>
        <dbReference type="SAM" id="SignalP"/>
    </source>
</evidence>